<comment type="caution">
    <text evidence="2">The sequence shown here is derived from an EMBL/GenBank/DDBJ whole genome shotgun (WGS) entry which is preliminary data.</text>
</comment>
<keyword evidence="3" id="KW-1185">Reference proteome</keyword>
<dbReference type="AlphaFoldDB" id="A0A2P4X997"/>
<evidence type="ECO:0008006" key="4">
    <source>
        <dbReference type="Google" id="ProtNLM"/>
    </source>
</evidence>
<gene>
    <name evidence="2" type="ORF">PHPALM_28775</name>
</gene>
<evidence type="ECO:0000256" key="1">
    <source>
        <dbReference type="SAM" id="MobiDB-lite"/>
    </source>
</evidence>
<protein>
    <recommendedName>
        <fullName evidence="4">HTH CENPB-type domain-containing protein</fullName>
    </recommendedName>
</protein>
<dbReference type="Proteomes" id="UP000237271">
    <property type="component" value="Unassembled WGS sequence"/>
</dbReference>
<proteinExistence type="predicted"/>
<evidence type="ECO:0000313" key="3">
    <source>
        <dbReference type="Proteomes" id="UP000237271"/>
    </source>
</evidence>
<organism evidence="2 3">
    <name type="scientific">Phytophthora palmivora</name>
    <dbReference type="NCBI Taxonomy" id="4796"/>
    <lineage>
        <taxon>Eukaryota</taxon>
        <taxon>Sar</taxon>
        <taxon>Stramenopiles</taxon>
        <taxon>Oomycota</taxon>
        <taxon>Peronosporomycetes</taxon>
        <taxon>Peronosporales</taxon>
        <taxon>Peronosporaceae</taxon>
        <taxon>Phytophthora</taxon>
    </lineage>
</organism>
<evidence type="ECO:0000313" key="2">
    <source>
        <dbReference type="EMBL" id="POM62106.1"/>
    </source>
</evidence>
<accession>A0A2P4X997</accession>
<name>A0A2P4X997_9STRA</name>
<reference evidence="2 3" key="1">
    <citation type="journal article" date="2017" name="Genome Biol. Evol.">
        <title>Phytophthora megakarya and P. palmivora, closely related causal agents of cacao black pod rot, underwent increases in genome sizes and gene numbers by different mechanisms.</title>
        <authorList>
            <person name="Ali S.S."/>
            <person name="Shao J."/>
            <person name="Lary D.J."/>
            <person name="Kronmiller B."/>
            <person name="Shen D."/>
            <person name="Strem M.D."/>
            <person name="Amoako-Attah I."/>
            <person name="Akrofi A.Y."/>
            <person name="Begoude B.A."/>
            <person name="Ten Hoopen G.M."/>
            <person name="Coulibaly K."/>
            <person name="Kebe B.I."/>
            <person name="Melnick R.L."/>
            <person name="Guiltinan M.J."/>
            <person name="Tyler B.M."/>
            <person name="Meinhardt L.W."/>
            <person name="Bailey B.A."/>
        </authorList>
    </citation>
    <scope>NUCLEOTIDE SEQUENCE [LARGE SCALE GENOMIC DNA]</scope>
    <source>
        <strain evidence="3">sbr112.9</strain>
    </source>
</reference>
<feature type="region of interest" description="Disordered" evidence="1">
    <location>
        <begin position="393"/>
        <end position="414"/>
    </location>
</feature>
<dbReference type="PANTHER" id="PTHR40866">
    <property type="entry name" value="BED-TYPE DOMAIN-CONTAINING PROTEIN"/>
    <property type="match status" value="1"/>
</dbReference>
<sequence length="426" mass="48904">MLHRKVSSAARDAGVDLTVCAASRGWANGFLKRRHISLRAKTRQVRFTPDDAAAQLDAFNEKMKQIMAERGTPVFFEYLPKSTIGEKRVNTAWVRSAGKAKERFTCMLLEDSLRPKYPPKYRVPLSVRFRLKTQKFSIFFDGWNHAFEHYAAVFACVFPLLCMTPFVNNETDDLSAATHQAFLALMIARDYQKRLDHCIFIVGDNCSAQQIRHRAAQRVSRGSLLVSIAIGQAPNFTPLPSSDLCTILSNFSSFQTNLRPIKHQQTRWSSIFAMLNSFFNLFHSSTWRMKGSPTSKRCLRDLLAEPKDIEFVSKALQRSDVILLNVRAWFDRLIALKQSYIRYLDTLFYFCCYKAPRADIVHSPDVEASCIRLLKGQAELLTRAEKAAIEHFSATPRAREDDHEENDKEESLSFVERFQKPLRLED</sequence>
<dbReference type="PANTHER" id="PTHR40866:SF1">
    <property type="entry name" value="BED-TYPE DOMAIN-CONTAINING PROTEIN"/>
    <property type="match status" value="1"/>
</dbReference>
<feature type="compositionally biased region" description="Basic and acidic residues" evidence="1">
    <location>
        <begin position="397"/>
        <end position="414"/>
    </location>
</feature>
<dbReference type="EMBL" id="NCKW01015658">
    <property type="protein sequence ID" value="POM62106.1"/>
    <property type="molecule type" value="Genomic_DNA"/>
</dbReference>